<keyword evidence="1" id="KW-0812">Transmembrane</keyword>
<name>A0A0G3GSS1_9CORY</name>
<keyword evidence="3" id="KW-1185">Reference proteome</keyword>
<dbReference type="PATRIC" id="fig|1050174.4.peg.2337"/>
<protein>
    <submittedName>
        <fullName evidence="2">Uncharacterized protein</fullName>
    </submittedName>
</protein>
<dbReference type="EMBL" id="CP011541">
    <property type="protein sequence ID" value="AKK04144.1"/>
    <property type="molecule type" value="Genomic_DNA"/>
</dbReference>
<dbReference type="AlphaFoldDB" id="A0A0G3GSS1"/>
<organism evidence="2 3">
    <name type="scientific">Corynebacterium epidermidicanis</name>
    <dbReference type="NCBI Taxonomy" id="1050174"/>
    <lineage>
        <taxon>Bacteria</taxon>
        <taxon>Bacillati</taxon>
        <taxon>Actinomycetota</taxon>
        <taxon>Actinomycetes</taxon>
        <taxon>Mycobacteriales</taxon>
        <taxon>Corynebacteriaceae</taxon>
        <taxon>Corynebacterium</taxon>
    </lineage>
</organism>
<proteinExistence type="predicted"/>
<gene>
    <name evidence="2" type="ORF">CEPID_11580</name>
</gene>
<keyword evidence="1" id="KW-0472">Membrane</keyword>
<evidence type="ECO:0000313" key="2">
    <source>
        <dbReference type="EMBL" id="AKK04144.1"/>
    </source>
</evidence>
<dbReference type="Proteomes" id="UP000035368">
    <property type="component" value="Chromosome"/>
</dbReference>
<dbReference type="STRING" id="1050174.CEPID_11580"/>
<sequence length="383" mass="40919">MASLLSNYFPYFVHATAEFAPSEDPLLLERVDDLLQQLTQPPRVGACTLHTSISLGLPGVRTVRATWPAGCAGADVVFLVHAAPITARMRDRLLAGPAHFEVVESVATIDARWAQLAPELVAGARGRHLIGQLTALHATACAPLIDALRQDLASLNTAVGSPRVALVGGQLAWPGMILARGKQDVDVVVAVRPETGWQSAEVAELRAAFAGVGRLVEVVSTSRASSPVVPGAVQCAAEQVEEVVRRLACVPAVAPLPEPKLQRWESAVRRLEATQTSQNRSGWEHDPVAGCRAFGVEPPWQWDATLAIELVVITCAVGVGFSRVLDGVLLVLVVVAVVFARAAVKLTQLRKNWARGELVRLAQSRSCSPGALWVRRAMSELAE</sequence>
<feature type="transmembrane region" description="Helical" evidence="1">
    <location>
        <begin position="327"/>
        <end position="344"/>
    </location>
</feature>
<reference evidence="2 3" key="1">
    <citation type="submission" date="2015-05" db="EMBL/GenBank/DDBJ databases">
        <title>Complete genome sequence of Corynebacterium epidermidicanis DSM 45586, isolated from the skin of a dog suffering from pruritus.</title>
        <authorList>
            <person name="Ruckert C."/>
            <person name="Albersmeier A."/>
            <person name="Winkler A."/>
            <person name="Tauch A."/>
        </authorList>
    </citation>
    <scope>NUCLEOTIDE SEQUENCE [LARGE SCALE GENOMIC DNA]</scope>
    <source>
        <strain evidence="2 3">DSM 45586</strain>
    </source>
</reference>
<accession>A0A0G3GSS1</accession>
<keyword evidence="1" id="KW-1133">Transmembrane helix</keyword>
<dbReference type="RefSeq" id="WP_144413524.1">
    <property type="nucleotide sequence ID" value="NZ_CP011541.1"/>
</dbReference>
<dbReference type="KEGG" id="cei:CEPID_11580"/>
<dbReference type="OrthoDB" id="4410120at2"/>
<evidence type="ECO:0000256" key="1">
    <source>
        <dbReference type="SAM" id="Phobius"/>
    </source>
</evidence>
<evidence type="ECO:0000313" key="3">
    <source>
        <dbReference type="Proteomes" id="UP000035368"/>
    </source>
</evidence>